<evidence type="ECO:0000313" key="1">
    <source>
        <dbReference type="EMBL" id="GAJ13744.1"/>
    </source>
</evidence>
<dbReference type="Pfam" id="PF12675">
    <property type="entry name" value="DUF3795"/>
    <property type="match status" value="1"/>
</dbReference>
<accession>X1U8C8</accession>
<proteinExistence type="predicted"/>
<gene>
    <name evidence="1" type="ORF">S12H4_53160</name>
</gene>
<dbReference type="AlphaFoldDB" id="X1U8C8"/>
<protein>
    <recommendedName>
        <fullName evidence="2">DUF3795 domain-containing protein</fullName>
    </recommendedName>
</protein>
<dbReference type="EMBL" id="BARW01033811">
    <property type="protein sequence ID" value="GAJ13744.1"/>
    <property type="molecule type" value="Genomic_DNA"/>
</dbReference>
<sequence length="73" mass="8449">NAEMKPEDINCDGCLSTGVLIGYCNICEIRKCGIEKKVENCAYCDDYICKKLEKWFKNVPDAKNRLEEIRKNK</sequence>
<comment type="caution">
    <text evidence="1">The sequence shown here is derived from an EMBL/GenBank/DDBJ whole genome shotgun (WGS) entry which is preliminary data.</text>
</comment>
<name>X1U8C8_9ZZZZ</name>
<feature type="non-terminal residue" evidence="1">
    <location>
        <position position="1"/>
    </location>
</feature>
<evidence type="ECO:0008006" key="2">
    <source>
        <dbReference type="Google" id="ProtNLM"/>
    </source>
</evidence>
<reference evidence="1" key="1">
    <citation type="journal article" date="2014" name="Front. Microbiol.">
        <title>High frequency of phylogenetically diverse reductive dehalogenase-homologous genes in deep subseafloor sedimentary metagenomes.</title>
        <authorList>
            <person name="Kawai M."/>
            <person name="Futagami T."/>
            <person name="Toyoda A."/>
            <person name="Takaki Y."/>
            <person name="Nishi S."/>
            <person name="Hori S."/>
            <person name="Arai W."/>
            <person name="Tsubouchi T."/>
            <person name="Morono Y."/>
            <person name="Uchiyama I."/>
            <person name="Ito T."/>
            <person name="Fujiyama A."/>
            <person name="Inagaki F."/>
            <person name="Takami H."/>
        </authorList>
    </citation>
    <scope>NUCLEOTIDE SEQUENCE</scope>
    <source>
        <strain evidence="1">Expedition CK06-06</strain>
    </source>
</reference>
<dbReference type="InterPro" id="IPR024227">
    <property type="entry name" value="DUF3795"/>
</dbReference>
<organism evidence="1">
    <name type="scientific">marine sediment metagenome</name>
    <dbReference type="NCBI Taxonomy" id="412755"/>
    <lineage>
        <taxon>unclassified sequences</taxon>
        <taxon>metagenomes</taxon>
        <taxon>ecological metagenomes</taxon>
    </lineage>
</organism>